<reference evidence="2" key="1">
    <citation type="journal article" date="2015" name="Nature">
        <title>Complex archaea that bridge the gap between prokaryotes and eukaryotes.</title>
        <authorList>
            <person name="Spang A."/>
            <person name="Saw J.H."/>
            <person name="Jorgensen S.L."/>
            <person name="Zaremba-Niedzwiedzka K."/>
            <person name="Martijn J."/>
            <person name="Lind A.E."/>
            <person name="van Eijk R."/>
            <person name="Schleper C."/>
            <person name="Guy L."/>
            <person name="Ettema T.J."/>
        </authorList>
    </citation>
    <scope>NUCLEOTIDE SEQUENCE</scope>
</reference>
<feature type="domain" description="N-acetyltransferase" evidence="1">
    <location>
        <begin position="6"/>
        <end position="124"/>
    </location>
</feature>
<organism evidence="2">
    <name type="scientific">marine sediment metagenome</name>
    <dbReference type="NCBI Taxonomy" id="412755"/>
    <lineage>
        <taxon>unclassified sequences</taxon>
        <taxon>metagenomes</taxon>
        <taxon>ecological metagenomes</taxon>
    </lineage>
</organism>
<proteinExistence type="predicted"/>
<protein>
    <recommendedName>
        <fullName evidence="1">N-acetyltransferase domain-containing protein</fullName>
    </recommendedName>
</protein>
<evidence type="ECO:0000313" key="2">
    <source>
        <dbReference type="EMBL" id="KKL15120.1"/>
    </source>
</evidence>
<dbReference type="SUPFAM" id="SSF55729">
    <property type="entry name" value="Acyl-CoA N-acyltransferases (Nat)"/>
    <property type="match status" value="1"/>
</dbReference>
<evidence type="ECO:0000259" key="1">
    <source>
        <dbReference type="PROSITE" id="PS51186"/>
    </source>
</evidence>
<dbReference type="InterPro" id="IPR016181">
    <property type="entry name" value="Acyl_CoA_acyltransferase"/>
</dbReference>
<dbReference type="CDD" id="cd04301">
    <property type="entry name" value="NAT_SF"/>
    <property type="match status" value="1"/>
</dbReference>
<dbReference type="Pfam" id="PF00583">
    <property type="entry name" value="Acetyltransf_1"/>
    <property type="match status" value="1"/>
</dbReference>
<dbReference type="EMBL" id="LAZR01040188">
    <property type="protein sequence ID" value="KKL15120.1"/>
    <property type="molecule type" value="Genomic_DNA"/>
</dbReference>
<dbReference type="Gene3D" id="3.40.630.30">
    <property type="match status" value="1"/>
</dbReference>
<name>A0A0F9B0D9_9ZZZZ</name>
<dbReference type="PROSITE" id="PS51186">
    <property type="entry name" value="GNAT"/>
    <property type="match status" value="1"/>
</dbReference>
<dbReference type="InterPro" id="IPR000182">
    <property type="entry name" value="GNAT_dom"/>
</dbReference>
<accession>A0A0F9B0D9</accession>
<comment type="caution">
    <text evidence="2">The sequence shown here is derived from an EMBL/GenBank/DDBJ whole genome shotgun (WGS) entry which is preliminary data.</text>
</comment>
<dbReference type="GO" id="GO:0016747">
    <property type="term" value="F:acyltransferase activity, transferring groups other than amino-acyl groups"/>
    <property type="evidence" value="ECO:0007669"/>
    <property type="project" value="InterPro"/>
</dbReference>
<gene>
    <name evidence="2" type="ORF">LCGC14_2508760</name>
</gene>
<dbReference type="AlphaFoldDB" id="A0A0F9B0D9"/>
<sequence>MKVIRKQVRQVSPQIYRKLYSLNHRDEGSMRDTLRYERSDRGLIKGVVHYILNGEKLIGWSLLFFNRKTLHCHIYIRKSERCKGYGRRLFQANTKYTQRLNKTFRTFSDKSNREFFKAIKSKCL</sequence>